<organism evidence="2 3">
    <name type="scientific">Acetobacter syzygii</name>
    <dbReference type="NCBI Taxonomy" id="146476"/>
    <lineage>
        <taxon>Bacteria</taxon>
        <taxon>Pseudomonadati</taxon>
        <taxon>Pseudomonadota</taxon>
        <taxon>Alphaproteobacteria</taxon>
        <taxon>Acetobacterales</taxon>
        <taxon>Acetobacteraceae</taxon>
        <taxon>Acetobacter</taxon>
    </lineage>
</organism>
<gene>
    <name evidence="2" type="ORF">B9K05_05575</name>
</gene>
<dbReference type="AlphaFoldDB" id="A0A270BTE3"/>
<evidence type="ECO:0000259" key="1">
    <source>
        <dbReference type="Pfam" id="PF13403"/>
    </source>
</evidence>
<proteinExistence type="predicted"/>
<comment type="caution">
    <text evidence="2">The sequence shown here is derived from an EMBL/GenBank/DDBJ whole genome shotgun (WGS) entry which is preliminary data.</text>
</comment>
<accession>A0A270BTE3</accession>
<name>A0A270BTE3_9PROT</name>
<dbReference type="STRING" id="1231343.Absy_010_008"/>
<reference evidence="2 3" key="1">
    <citation type="submission" date="2017-04" db="EMBL/GenBank/DDBJ databases">
        <title>Kefir bacterial isolates.</title>
        <authorList>
            <person name="Kim Y."/>
            <person name="Blasche S."/>
            <person name="Patil K.R."/>
        </authorList>
    </citation>
    <scope>NUCLEOTIDE SEQUENCE [LARGE SCALE GENOMIC DNA]</scope>
    <source>
        <strain evidence="2 3">KR-2</strain>
    </source>
</reference>
<feature type="domain" description="Hedgehog/Intein (Hint)" evidence="1">
    <location>
        <begin position="277"/>
        <end position="414"/>
    </location>
</feature>
<dbReference type="Proteomes" id="UP000216033">
    <property type="component" value="Unassembled WGS sequence"/>
</dbReference>
<dbReference type="EMBL" id="NDFP01000003">
    <property type="protein sequence ID" value="PAL27406.1"/>
    <property type="molecule type" value="Genomic_DNA"/>
</dbReference>
<dbReference type="Pfam" id="PF13403">
    <property type="entry name" value="Hint_2"/>
    <property type="match status" value="1"/>
</dbReference>
<sequence>MAHYVNTNGVTYAITDHQGFLGVRDGYRVSITDPTGARIYAGVIHPAIFGGQCNGNVLLGGGQGLPRVVPAPAGGTYIVPPGVYATFGIGPATGHVPCGSTFYIGGNALLGVALGVPAGLCVHVAGGCALFGATEAGATLDGAVLCITNGGIFSCGVGLPDVLCGATVQFGAGGGTLVVNAAHMPFDLSGTVILDYNPARSMIEVRNICQPIATYHVTGAGACRTLVLRGRDQAEVGRFTVELASGVVLEEGNYPAAGGASAFRMGCAKTQTRTRACLIEGTELHSAGKTVALETLQTGGLVDVWTQGGARVQRLMWVERGHRHARPELPVEEAGYPIRVLRHALGANMPEHDLLLTPDHSVLHNGQFVPVRMLVNESSIFYDQSIASYQYIMLQTESHAVLVASGVPVEFYLAQQPGQHPAWQGEVVRLGSAAAHTWEKEVLPLRLSGHKALAEVFAQLRARSQTIPGCRMAAEAPELSMDPDLFLLTDAGQRIRLLRRDGESYCFMLPAGVKKVFLTSRTSQPAVVIGPYTDDRRTLGVAVGAITLFSGGRHVVQTGHLRAEGTTWSGWHKANADGTLRWTTGVAELPLVGVREGQMGLLSIQVHAAGPFVVEQPPEAQMAQLRA</sequence>
<protein>
    <recommendedName>
        <fullName evidence="1">Hedgehog/Intein (Hint) domain-containing protein</fullName>
    </recommendedName>
</protein>
<dbReference type="OrthoDB" id="7284755at2"/>
<evidence type="ECO:0000313" key="3">
    <source>
        <dbReference type="Proteomes" id="UP000216033"/>
    </source>
</evidence>
<evidence type="ECO:0000313" key="2">
    <source>
        <dbReference type="EMBL" id="PAL27406.1"/>
    </source>
</evidence>
<dbReference type="RefSeq" id="WP_095350887.1">
    <property type="nucleotide sequence ID" value="NZ_NDFO01000002.1"/>
</dbReference>
<keyword evidence="3" id="KW-1185">Reference proteome</keyword>
<dbReference type="InterPro" id="IPR028992">
    <property type="entry name" value="Hedgehog/Intein_dom"/>
</dbReference>